<organism evidence="2">
    <name type="scientific">Tanacetum cinerariifolium</name>
    <name type="common">Dalmatian daisy</name>
    <name type="synonym">Chrysanthemum cinerariifolium</name>
    <dbReference type="NCBI Taxonomy" id="118510"/>
    <lineage>
        <taxon>Eukaryota</taxon>
        <taxon>Viridiplantae</taxon>
        <taxon>Streptophyta</taxon>
        <taxon>Embryophyta</taxon>
        <taxon>Tracheophyta</taxon>
        <taxon>Spermatophyta</taxon>
        <taxon>Magnoliopsida</taxon>
        <taxon>eudicotyledons</taxon>
        <taxon>Gunneridae</taxon>
        <taxon>Pentapetalae</taxon>
        <taxon>asterids</taxon>
        <taxon>campanulids</taxon>
        <taxon>Asterales</taxon>
        <taxon>Asteraceae</taxon>
        <taxon>Asteroideae</taxon>
        <taxon>Anthemideae</taxon>
        <taxon>Anthemidinae</taxon>
        <taxon>Tanacetum</taxon>
    </lineage>
</organism>
<dbReference type="AlphaFoldDB" id="A0A699QXR5"/>
<gene>
    <name evidence="2" type="ORF">Tci_850590</name>
</gene>
<name>A0A699QXR5_TANCI</name>
<feature type="compositionally biased region" description="Basic residues" evidence="1">
    <location>
        <begin position="96"/>
        <end position="108"/>
    </location>
</feature>
<sequence length="108" mass="12484">HQDLRSVKETINEGLSRFPDYKKLNKVVKKFGEDLKKKDLVRNDENDDTTATTNDKNDLLHFDSKMESDSHASDDNNQNSVDDDGKQDDDMMKSINKIKKISVKKVRK</sequence>
<evidence type="ECO:0000256" key="1">
    <source>
        <dbReference type="SAM" id="MobiDB-lite"/>
    </source>
</evidence>
<evidence type="ECO:0000313" key="2">
    <source>
        <dbReference type="EMBL" id="GFC78620.1"/>
    </source>
</evidence>
<protein>
    <submittedName>
        <fullName evidence="2">Uncharacterized protein</fullName>
    </submittedName>
</protein>
<reference evidence="2" key="1">
    <citation type="journal article" date="2019" name="Sci. Rep.">
        <title>Draft genome of Tanacetum cinerariifolium, the natural source of mosquito coil.</title>
        <authorList>
            <person name="Yamashiro T."/>
            <person name="Shiraishi A."/>
            <person name="Satake H."/>
            <person name="Nakayama K."/>
        </authorList>
    </citation>
    <scope>NUCLEOTIDE SEQUENCE</scope>
</reference>
<dbReference type="EMBL" id="BKCJ011066601">
    <property type="protein sequence ID" value="GFC78620.1"/>
    <property type="molecule type" value="Genomic_DNA"/>
</dbReference>
<proteinExistence type="predicted"/>
<feature type="region of interest" description="Disordered" evidence="1">
    <location>
        <begin position="41"/>
        <end position="108"/>
    </location>
</feature>
<comment type="caution">
    <text evidence="2">The sequence shown here is derived from an EMBL/GenBank/DDBJ whole genome shotgun (WGS) entry which is preliminary data.</text>
</comment>
<feature type="non-terminal residue" evidence="2">
    <location>
        <position position="1"/>
    </location>
</feature>
<accession>A0A699QXR5</accession>
<feature type="compositionally biased region" description="Basic and acidic residues" evidence="1">
    <location>
        <begin position="55"/>
        <end position="74"/>
    </location>
</feature>